<evidence type="ECO:0000313" key="10">
    <source>
        <dbReference type="Proteomes" id="UP000009022"/>
    </source>
</evidence>
<reference evidence="9 10" key="1">
    <citation type="journal article" date="2008" name="Nature">
        <title>The Trichoplax genome and the nature of placozoans.</title>
        <authorList>
            <person name="Srivastava M."/>
            <person name="Begovic E."/>
            <person name="Chapman J."/>
            <person name="Putnam N.H."/>
            <person name="Hellsten U."/>
            <person name="Kawashima T."/>
            <person name="Kuo A."/>
            <person name="Mitros T."/>
            <person name="Salamov A."/>
            <person name="Carpenter M.L."/>
            <person name="Signorovitch A.Y."/>
            <person name="Moreno M.A."/>
            <person name="Kamm K."/>
            <person name="Grimwood J."/>
            <person name="Schmutz J."/>
            <person name="Shapiro H."/>
            <person name="Grigoriev I.V."/>
            <person name="Buss L.W."/>
            <person name="Schierwater B."/>
            <person name="Dellaporta S.L."/>
            <person name="Rokhsar D.S."/>
        </authorList>
    </citation>
    <scope>NUCLEOTIDE SEQUENCE [LARGE SCALE GENOMIC DNA]</scope>
    <source>
        <strain evidence="9 10">Grell-BS-1999</strain>
    </source>
</reference>
<evidence type="ECO:0000256" key="6">
    <source>
        <dbReference type="ARBA" id="ARBA00023135"/>
    </source>
</evidence>
<comment type="subcellular location">
    <subcellularLocation>
        <location evidence="1 8">Cytoplasm</location>
    </subcellularLocation>
</comment>
<accession>B3SCA4</accession>
<keyword evidence="6 8" id="KW-0733">Signal recognition particle</keyword>
<dbReference type="GeneID" id="6759096"/>
<dbReference type="InterPro" id="IPR009018">
    <property type="entry name" value="Signal_recog_particle_SRP9/14"/>
</dbReference>
<evidence type="ECO:0000256" key="7">
    <source>
        <dbReference type="ARBA" id="ARBA00023274"/>
    </source>
</evidence>
<dbReference type="RefSeq" id="XP_002117883.1">
    <property type="nucleotide sequence ID" value="XM_002117847.1"/>
</dbReference>
<organism evidence="9 10">
    <name type="scientific">Trichoplax adhaerens</name>
    <name type="common">Trichoplax reptans</name>
    <dbReference type="NCBI Taxonomy" id="10228"/>
    <lineage>
        <taxon>Eukaryota</taxon>
        <taxon>Metazoa</taxon>
        <taxon>Placozoa</taxon>
        <taxon>Uniplacotomia</taxon>
        <taxon>Trichoplacea</taxon>
        <taxon>Trichoplacidae</taxon>
        <taxon>Trichoplax</taxon>
    </lineage>
</organism>
<dbReference type="InterPro" id="IPR003210">
    <property type="entry name" value="Signal_recog_particle_SRP14"/>
</dbReference>
<dbReference type="AlphaFoldDB" id="B3SCA4"/>
<dbReference type="GO" id="GO:0005786">
    <property type="term" value="C:signal recognition particle, endoplasmic reticulum targeting"/>
    <property type="evidence" value="ECO:0000318"/>
    <property type="project" value="GO_Central"/>
</dbReference>
<dbReference type="STRING" id="10228.B3SCA4"/>
<evidence type="ECO:0000256" key="8">
    <source>
        <dbReference type="RuleBase" id="RU368100"/>
    </source>
</evidence>
<dbReference type="SUPFAM" id="SSF54762">
    <property type="entry name" value="Signal recognition particle alu RNA binding heterodimer, SRP9/14"/>
    <property type="match status" value="1"/>
</dbReference>
<protein>
    <recommendedName>
        <fullName evidence="3 8">Signal recognition particle 14 kDa protein</fullName>
        <shortName evidence="8">SRP14</shortName>
    </recommendedName>
</protein>
<dbReference type="PANTHER" id="PTHR12013">
    <property type="entry name" value="SIGNAL RECOGNITION PARTICLE 14 KD PROTEIN"/>
    <property type="match status" value="1"/>
</dbReference>
<comment type="function">
    <text evidence="8">Component of the signal recognition particle (SRP) complex, a ribonucleoprotein complex that mediates the cotranslational targeting of secretory and membrane proteins to the endoplasmic reticulum (ER). SRP9 together with SRP14 and the Alu portion of the SRP RNA, constitutes the elongation arrest domain of SRP. The complex of SRP9 and SRP14 is required for SRP RNA binding.</text>
</comment>
<dbReference type="Pfam" id="PF02290">
    <property type="entry name" value="SRP14"/>
    <property type="match status" value="1"/>
</dbReference>
<dbReference type="EMBL" id="DS985269">
    <property type="protein sequence ID" value="EDV19645.1"/>
    <property type="molecule type" value="Genomic_DNA"/>
</dbReference>
<dbReference type="PhylomeDB" id="B3SCA4"/>
<comment type="similarity">
    <text evidence="2 8">Belongs to the SRP14 family.</text>
</comment>
<dbReference type="KEGG" id="tad:TRIADDRAFT_61901"/>
<proteinExistence type="inferred from homology"/>
<evidence type="ECO:0000256" key="2">
    <source>
        <dbReference type="ARBA" id="ARBA00010349"/>
    </source>
</evidence>
<keyword evidence="4 8" id="KW-0963">Cytoplasm</keyword>
<dbReference type="GO" id="GO:0008312">
    <property type="term" value="F:7S RNA binding"/>
    <property type="evidence" value="ECO:0007669"/>
    <property type="project" value="UniProtKB-UniRule"/>
</dbReference>
<evidence type="ECO:0000313" key="9">
    <source>
        <dbReference type="EMBL" id="EDV19645.1"/>
    </source>
</evidence>
<keyword evidence="5 8" id="KW-0694">RNA-binding</keyword>
<evidence type="ECO:0000256" key="5">
    <source>
        <dbReference type="ARBA" id="ARBA00022884"/>
    </source>
</evidence>
<dbReference type="OrthoDB" id="19209at2759"/>
<dbReference type="OMA" id="SVTMKRM"/>
<gene>
    <name evidence="9" type="ORF">TRIADDRAFT_61901</name>
</gene>
<dbReference type="HOGENOM" id="CLU_094309_2_1_1"/>
<dbReference type="GO" id="GO:0030942">
    <property type="term" value="F:endoplasmic reticulum signal peptide binding"/>
    <property type="evidence" value="ECO:0007669"/>
    <property type="project" value="UniProtKB-UniRule"/>
</dbReference>
<dbReference type="eggNOG" id="KOG1761">
    <property type="taxonomic scope" value="Eukaryota"/>
</dbReference>
<evidence type="ECO:0000256" key="3">
    <source>
        <dbReference type="ARBA" id="ARBA00017926"/>
    </source>
</evidence>
<dbReference type="Proteomes" id="UP000009022">
    <property type="component" value="Unassembled WGS sequence"/>
</dbReference>
<dbReference type="CTD" id="6759096"/>
<dbReference type="Gene3D" id="3.30.720.10">
    <property type="entry name" value="Signal recognition particle alu RNA binding heterodimer, srp9/1"/>
    <property type="match status" value="1"/>
</dbReference>
<comment type="subunit">
    <text evidence="8">Heterodimer with SRP9; binds RNA as heterodimer. Component of a signal recognition particle (SRP) complex that consists of a 7SL RNA molecule of 300 nucleotides and six protein subunits: SRP72, SRP68, SRP54, SRP19, SRP14 and SRP9.</text>
</comment>
<sequence length="102" mass="11524">MVLLKSYDSFLSELTKLFEETRNKNSLFVTIKRYDGRTKPKSCKGDKNESTGDNKCLIRATNGKRKVSYVAYASVIKGNIVGLKKKDKRIGRTKGKKTMATQ</sequence>
<evidence type="ECO:0000256" key="4">
    <source>
        <dbReference type="ARBA" id="ARBA00022490"/>
    </source>
</evidence>
<name>B3SCA4_TRIAD</name>
<dbReference type="FunFam" id="3.30.720.10:FF:000003">
    <property type="entry name" value="Signal recognition particle 14"/>
    <property type="match status" value="1"/>
</dbReference>
<keyword evidence="10" id="KW-1185">Reference proteome</keyword>
<dbReference type="GO" id="GO:0006614">
    <property type="term" value="P:SRP-dependent cotranslational protein targeting to membrane"/>
    <property type="evidence" value="ECO:0007669"/>
    <property type="project" value="UniProtKB-UniRule"/>
</dbReference>
<dbReference type="GO" id="GO:0045047">
    <property type="term" value="P:protein targeting to ER"/>
    <property type="evidence" value="ECO:0000318"/>
    <property type="project" value="GO_Central"/>
</dbReference>
<evidence type="ECO:0000256" key="1">
    <source>
        <dbReference type="ARBA" id="ARBA00004496"/>
    </source>
</evidence>
<dbReference type="InParanoid" id="B3SCA4"/>
<keyword evidence="7 8" id="KW-0687">Ribonucleoprotein</keyword>